<accession>A0ABN2FJE0</accession>
<dbReference type="InterPro" id="IPR015883">
    <property type="entry name" value="Glyco_hydro_20_cat"/>
</dbReference>
<dbReference type="SUPFAM" id="SSF55545">
    <property type="entry name" value="beta-N-acetylhexosaminidase-like domain"/>
    <property type="match status" value="1"/>
</dbReference>
<dbReference type="InterPro" id="IPR017853">
    <property type="entry name" value="GH"/>
</dbReference>
<evidence type="ECO:0000256" key="5">
    <source>
        <dbReference type="ARBA" id="ARBA00023295"/>
    </source>
</evidence>
<evidence type="ECO:0000259" key="7">
    <source>
        <dbReference type="Pfam" id="PF02838"/>
    </source>
</evidence>
<dbReference type="CDD" id="cd06563">
    <property type="entry name" value="GH20_chitobiase-like"/>
    <property type="match status" value="1"/>
</dbReference>
<dbReference type="EMBL" id="BAAAMU010000041">
    <property type="protein sequence ID" value="GAA1649348.1"/>
    <property type="molecule type" value="Genomic_DNA"/>
</dbReference>
<dbReference type="Pfam" id="PF00728">
    <property type="entry name" value="Glyco_hydro_20"/>
    <property type="match status" value="1"/>
</dbReference>
<evidence type="ECO:0000259" key="6">
    <source>
        <dbReference type="Pfam" id="PF00728"/>
    </source>
</evidence>
<keyword evidence="4" id="KW-0378">Hydrolase</keyword>
<evidence type="ECO:0000256" key="3">
    <source>
        <dbReference type="ARBA" id="ARBA00012663"/>
    </source>
</evidence>
<evidence type="ECO:0000256" key="1">
    <source>
        <dbReference type="ARBA" id="ARBA00001231"/>
    </source>
</evidence>
<evidence type="ECO:0000256" key="4">
    <source>
        <dbReference type="ARBA" id="ARBA00022801"/>
    </source>
</evidence>
<dbReference type="SUPFAM" id="SSF51445">
    <property type="entry name" value="(Trans)glycosidases"/>
    <property type="match status" value="1"/>
</dbReference>
<proteinExistence type="inferred from homology"/>
<dbReference type="PANTHER" id="PTHR22600:SF57">
    <property type="entry name" value="BETA-N-ACETYLHEXOSAMINIDASE"/>
    <property type="match status" value="1"/>
</dbReference>
<keyword evidence="5" id="KW-0326">Glycosidase</keyword>
<reference evidence="8 9" key="1">
    <citation type="journal article" date="2019" name="Int. J. Syst. Evol. Microbiol.">
        <title>The Global Catalogue of Microorganisms (GCM) 10K type strain sequencing project: providing services to taxonomists for standard genome sequencing and annotation.</title>
        <authorList>
            <consortium name="The Broad Institute Genomics Platform"/>
            <consortium name="The Broad Institute Genome Sequencing Center for Infectious Disease"/>
            <person name="Wu L."/>
            <person name="Ma J."/>
        </authorList>
    </citation>
    <scope>NUCLEOTIDE SEQUENCE [LARGE SCALE GENOMIC DNA]</scope>
    <source>
        <strain evidence="8 9">JCM 13929</strain>
    </source>
</reference>
<dbReference type="Gene3D" id="3.30.379.10">
    <property type="entry name" value="Chitobiase/beta-hexosaminidase domain 2-like"/>
    <property type="match status" value="1"/>
</dbReference>
<evidence type="ECO:0000313" key="8">
    <source>
        <dbReference type="EMBL" id="GAA1649348.1"/>
    </source>
</evidence>
<evidence type="ECO:0000256" key="2">
    <source>
        <dbReference type="ARBA" id="ARBA00006285"/>
    </source>
</evidence>
<dbReference type="PANTHER" id="PTHR22600">
    <property type="entry name" value="BETA-HEXOSAMINIDASE"/>
    <property type="match status" value="1"/>
</dbReference>
<dbReference type="InterPro" id="IPR025705">
    <property type="entry name" value="Beta_hexosaminidase_sua/sub"/>
</dbReference>
<evidence type="ECO:0000313" key="9">
    <source>
        <dbReference type="Proteomes" id="UP001500064"/>
    </source>
</evidence>
<comment type="caution">
    <text evidence="8">The sequence shown here is derived from an EMBL/GenBank/DDBJ whole genome shotgun (WGS) entry which is preliminary data.</text>
</comment>
<name>A0ABN2FJE0_9ACTN</name>
<comment type="catalytic activity">
    <reaction evidence="1">
        <text>Hydrolysis of terminal non-reducing N-acetyl-D-hexosamine residues in N-acetyl-beta-D-hexosaminides.</text>
        <dbReference type="EC" id="3.2.1.52"/>
    </reaction>
</comment>
<dbReference type="EC" id="3.2.1.52" evidence="3"/>
<gene>
    <name evidence="8" type="ORF">GCM10009733_053020</name>
</gene>
<keyword evidence="9" id="KW-1185">Reference proteome</keyword>
<dbReference type="Proteomes" id="UP001500064">
    <property type="component" value="Unassembled WGS sequence"/>
</dbReference>
<comment type="similarity">
    <text evidence="2">Belongs to the glycosyl hydrolase 20 family.</text>
</comment>
<dbReference type="Pfam" id="PF02838">
    <property type="entry name" value="Glyco_hydro_20b"/>
    <property type="match status" value="1"/>
</dbReference>
<dbReference type="Gene3D" id="3.20.20.80">
    <property type="entry name" value="Glycosidases"/>
    <property type="match status" value="1"/>
</dbReference>
<dbReference type="InterPro" id="IPR015882">
    <property type="entry name" value="HEX_bac_N"/>
</dbReference>
<dbReference type="PIRSF" id="PIRSF001093">
    <property type="entry name" value="B-hxosamndse_ab_euk"/>
    <property type="match status" value="1"/>
</dbReference>
<dbReference type="RefSeq" id="WP_346108971.1">
    <property type="nucleotide sequence ID" value="NZ_BAAAMU010000041.1"/>
</dbReference>
<feature type="domain" description="Glycoside hydrolase family 20 catalytic" evidence="6">
    <location>
        <begin position="128"/>
        <end position="470"/>
    </location>
</feature>
<organism evidence="8 9">
    <name type="scientific">Nonomuraea maheshkhaliensis</name>
    <dbReference type="NCBI Taxonomy" id="419590"/>
    <lineage>
        <taxon>Bacteria</taxon>
        <taxon>Bacillati</taxon>
        <taxon>Actinomycetota</taxon>
        <taxon>Actinomycetes</taxon>
        <taxon>Streptosporangiales</taxon>
        <taxon>Streptosporangiaceae</taxon>
        <taxon>Nonomuraea</taxon>
    </lineage>
</organism>
<dbReference type="PRINTS" id="PR00738">
    <property type="entry name" value="GLHYDRLASE20"/>
</dbReference>
<feature type="domain" description="Beta-hexosaminidase bacterial type N-terminal" evidence="7">
    <location>
        <begin position="2"/>
        <end position="124"/>
    </location>
</feature>
<dbReference type="InterPro" id="IPR029018">
    <property type="entry name" value="Hex-like_dom2"/>
</dbReference>
<protein>
    <recommendedName>
        <fullName evidence="3">beta-N-acetylhexosaminidase</fullName>
        <ecNumber evidence="3">3.2.1.52</ecNumber>
    </recommendedName>
</protein>
<sequence length="535" mass="58986">MIVPKPVHCQARPGHFVLGGRTALAADPALGDVAAWLRSEIGPVIGGDLPPAAPGPGTITFALDDLPREAYRLTVAQDGVRIAAGGPAGAFYAAQSLRQLMPPAAYRKAGPGGELEIPAVHIEDEPRFGWRGCLLDVARHFMPKHDVLRFVDLMAMHKLNVLHLHLTDDQGWRVEIRRHPRLTEVGAWRAQSQTGWNGPLDGRPHGGYYTQDDLREIVAYAARRHITVVPEIDLPGHTQAAIAAYPELGNLDTPLGVRTGWGVGVNVLNAEDSTVKFFQDVFDEVLELFPSPYVCVGGDECPKDQWRDSPAAQRRIRELGLRDEEELQSWFIHQFDAYLTARGRRLVGWDEILEGGLAPGAVVASWRGDLGAVAAARNGHDVISTPSTSVYFDYRQGPGEDEPVPFGTVLSLEDVYAFEPIPAELRGDPAAERVLGSQCAVWTELIDSPRQVDYMAFPRLTAFAETVWSTADRDAADFLRRLEAHLDRLDAIGVEYRRESGPLPWQTRPGVPGRPESADTWQRKIDAWTGNLRRS</sequence>